<comment type="caution">
    <text evidence="1">The sequence shown here is derived from an EMBL/GenBank/DDBJ whole genome shotgun (WGS) entry which is preliminary data.</text>
</comment>
<dbReference type="Proteomes" id="UP000267536">
    <property type="component" value="Unassembled WGS sequence"/>
</dbReference>
<dbReference type="OrthoDB" id="537501at2"/>
<dbReference type="InterPro" id="IPR036188">
    <property type="entry name" value="FAD/NAD-bd_sf"/>
</dbReference>
<keyword evidence="2" id="KW-1185">Reference proteome</keyword>
<evidence type="ECO:0000313" key="2">
    <source>
        <dbReference type="Proteomes" id="UP000267536"/>
    </source>
</evidence>
<evidence type="ECO:0000313" key="1">
    <source>
        <dbReference type="EMBL" id="RPA66217.1"/>
    </source>
</evidence>
<organism evidence="1 2">
    <name type="scientific">Gordonia oryzae</name>
    <dbReference type="NCBI Taxonomy" id="2487349"/>
    <lineage>
        <taxon>Bacteria</taxon>
        <taxon>Bacillati</taxon>
        <taxon>Actinomycetota</taxon>
        <taxon>Actinomycetes</taxon>
        <taxon>Mycobacteriales</taxon>
        <taxon>Gordoniaceae</taxon>
        <taxon>Gordonia</taxon>
    </lineage>
</organism>
<dbReference type="Pfam" id="PF05834">
    <property type="entry name" value="Lycopene_cycl"/>
    <property type="match status" value="1"/>
</dbReference>
<protein>
    <submittedName>
        <fullName evidence="1">Lycopene cyclase</fullName>
    </submittedName>
</protein>
<dbReference type="PRINTS" id="PR00420">
    <property type="entry name" value="RNGMNOXGNASE"/>
</dbReference>
<dbReference type="RefSeq" id="WP_123925176.1">
    <property type="nucleotide sequence ID" value="NZ_JBPSDP010000002.1"/>
</dbReference>
<name>A0A3N4GXR2_9ACTN</name>
<accession>A0A3N4GXR2</accession>
<dbReference type="PANTHER" id="PTHR39757:SF5">
    <property type="entry name" value="OS02G0190600 PROTEIN"/>
    <property type="match status" value="1"/>
</dbReference>
<dbReference type="PANTHER" id="PTHR39757">
    <property type="match status" value="1"/>
</dbReference>
<proteinExistence type="predicted"/>
<dbReference type="EMBL" id="RKMH01000001">
    <property type="protein sequence ID" value="RPA66217.1"/>
    <property type="molecule type" value="Genomic_DNA"/>
</dbReference>
<dbReference type="Gene3D" id="3.50.50.60">
    <property type="entry name" value="FAD/NAD(P)-binding domain"/>
    <property type="match status" value="1"/>
</dbReference>
<dbReference type="AlphaFoldDB" id="A0A3N4GXR2"/>
<reference evidence="1 2" key="1">
    <citation type="submission" date="2018-11" db="EMBL/GenBank/DDBJ databases">
        <title>Draft genome sequence of Gordonia sp. RS15-1S isolated from rice stems.</title>
        <authorList>
            <person name="Muangham S."/>
        </authorList>
    </citation>
    <scope>NUCLEOTIDE SEQUENCE [LARGE SCALE GENOMIC DNA]</scope>
    <source>
        <strain evidence="1 2">RS15-1S</strain>
    </source>
</reference>
<sequence length="383" mass="41591">MSGQAAIVVGAGPSGRALAHRLAHHGVPVTLIDSRIERRWTATYAAWTDEVPAWLDDSVIAARTASVAAHAVHRRHIPRGYSVFDTVGLQRRLHLDGVNVVEARARHVAPDRVITDEGTVHRAGTVFDCRGAAADGPSARAAPRQTAFGIVLGREEAAPVLDGAEAVLMDWRAPRHGSPWCPRGAAPSFLYAVPVGDDAILLEETCLIGRPALPVAELADRLTIRLAGHGITGDRARHRERVSFPVLISSPTPWRLEPLRFGAAGGFMNPTTGYGVATALRWADTAARAVADDEDASAVLWPWRAQQVWRLRLRGAAVLLGLDPVQTVRFFDAFLALPIESQRSYLSERADLRGTLTAMRRVFAALDQPTRTTLVRRTMTGRI</sequence>
<gene>
    <name evidence="1" type="ORF">EF294_01145</name>
</gene>
<dbReference type="SUPFAM" id="SSF51905">
    <property type="entry name" value="FAD/NAD(P)-binding domain"/>
    <property type="match status" value="1"/>
</dbReference>